<dbReference type="EMBL" id="BMZR01000007">
    <property type="protein sequence ID" value="GHD36982.1"/>
    <property type="molecule type" value="Genomic_DNA"/>
</dbReference>
<dbReference type="InterPro" id="IPR016055">
    <property type="entry name" value="A-D-PHexomutase_a/b/a-I/II/III"/>
</dbReference>
<evidence type="ECO:0000256" key="8">
    <source>
        <dbReference type="ARBA" id="ARBA00022842"/>
    </source>
</evidence>
<dbReference type="RefSeq" id="WP_189586439.1">
    <property type="nucleotide sequence ID" value="NZ_BMZR01000007.1"/>
</dbReference>
<comment type="catalytic activity">
    <reaction evidence="1">
        <text>alpha-D-mannose 1-phosphate = D-mannose 6-phosphate</text>
        <dbReference type="Rhea" id="RHEA:11140"/>
        <dbReference type="ChEBI" id="CHEBI:58409"/>
        <dbReference type="ChEBI" id="CHEBI:58735"/>
        <dbReference type="EC" id="5.4.2.8"/>
    </reaction>
</comment>
<comment type="pathway">
    <text evidence="3">Nucleotide-sugar biosynthesis; GDP-alpha-D-mannose biosynthesis; alpha-D-mannose 1-phosphate from D-fructose 6-phosphate: step 2/2.</text>
</comment>
<evidence type="ECO:0000256" key="7">
    <source>
        <dbReference type="ARBA" id="ARBA00022723"/>
    </source>
</evidence>
<dbReference type="InterPro" id="IPR005845">
    <property type="entry name" value="A-D-PHexomutase_a/b/a-II"/>
</dbReference>
<reference evidence="15" key="1">
    <citation type="journal article" date="2019" name="Int. J. Syst. Evol. Microbiol.">
        <title>The Global Catalogue of Microorganisms (GCM) 10K type strain sequencing project: providing services to taxonomists for standard genome sequencing and annotation.</title>
        <authorList>
            <consortium name="The Broad Institute Genomics Platform"/>
            <consortium name="The Broad Institute Genome Sequencing Center for Infectious Disease"/>
            <person name="Wu L."/>
            <person name="Ma J."/>
        </authorList>
    </citation>
    <scope>NUCLEOTIDE SEQUENCE [LARGE SCALE GENOMIC DNA]</scope>
    <source>
        <strain evidence="15">KCTC 42280</strain>
    </source>
</reference>
<evidence type="ECO:0000313" key="15">
    <source>
        <dbReference type="Proteomes" id="UP000610203"/>
    </source>
</evidence>
<gene>
    <name evidence="14" type="ORF">GCM10016272_24630</name>
</gene>
<evidence type="ECO:0000259" key="12">
    <source>
        <dbReference type="Pfam" id="PF02879"/>
    </source>
</evidence>
<evidence type="ECO:0000256" key="1">
    <source>
        <dbReference type="ARBA" id="ARBA00000586"/>
    </source>
</evidence>
<keyword evidence="7" id="KW-0479">Metal-binding</keyword>
<evidence type="ECO:0000256" key="6">
    <source>
        <dbReference type="ARBA" id="ARBA00022553"/>
    </source>
</evidence>
<organism evidence="14 15">
    <name type="scientific">Psychrobacter glaciei</name>
    <dbReference type="NCBI Taxonomy" id="619771"/>
    <lineage>
        <taxon>Bacteria</taxon>
        <taxon>Pseudomonadati</taxon>
        <taxon>Pseudomonadota</taxon>
        <taxon>Gammaproteobacteria</taxon>
        <taxon>Moraxellales</taxon>
        <taxon>Moraxellaceae</taxon>
        <taxon>Psychrobacter</taxon>
    </lineage>
</organism>
<dbReference type="Proteomes" id="UP000610203">
    <property type="component" value="Unassembled WGS sequence"/>
</dbReference>
<dbReference type="PRINTS" id="PR00509">
    <property type="entry name" value="PGMPMM"/>
</dbReference>
<evidence type="ECO:0000259" key="13">
    <source>
        <dbReference type="Pfam" id="PF02880"/>
    </source>
</evidence>
<dbReference type="PANTHER" id="PTHR43771:SF1">
    <property type="entry name" value="PHOSPHOMANNOMUTASE"/>
    <property type="match status" value="1"/>
</dbReference>
<dbReference type="InterPro" id="IPR036900">
    <property type="entry name" value="A-D-PHexomutase_C_sf"/>
</dbReference>
<keyword evidence="15" id="KW-1185">Reference proteome</keyword>
<accession>A0ABQ3GT47</accession>
<dbReference type="PANTHER" id="PTHR43771">
    <property type="entry name" value="PHOSPHOMANNOMUTASE"/>
    <property type="match status" value="1"/>
</dbReference>
<feature type="domain" description="Alpha-D-phosphohexomutase alpha/beta/alpha" evidence="12">
    <location>
        <begin position="246"/>
        <end position="340"/>
    </location>
</feature>
<dbReference type="Pfam" id="PF02878">
    <property type="entry name" value="PGM_PMM_I"/>
    <property type="match status" value="1"/>
</dbReference>
<proteinExistence type="inferred from homology"/>
<evidence type="ECO:0000256" key="4">
    <source>
        <dbReference type="ARBA" id="ARBA00010231"/>
    </source>
</evidence>
<evidence type="ECO:0000256" key="10">
    <source>
        <dbReference type="SAM" id="MobiDB-lite"/>
    </source>
</evidence>
<evidence type="ECO:0000313" key="14">
    <source>
        <dbReference type="EMBL" id="GHD36982.1"/>
    </source>
</evidence>
<dbReference type="SUPFAM" id="SSF53738">
    <property type="entry name" value="Phosphoglucomutase, first 3 domains"/>
    <property type="match status" value="3"/>
</dbReference>
<keyword evidence="6" id="KW-0597">Phosphoprotein</keyword>
<dbReference type="InterPro" id="IPR005841">
    <property type="entry name" value="Alpha-D-phosphohexomutase_SF"/>
</dbReference>
<evidence type="ECO:0000256" key="5">
    <source>
        <dbReference type="ARBA" id="ARBA00012730"/>
    </source>
</evidence>
<evidence type="ECO:0000256" key="2">
    <source>
        <dbReference type="ARBA" id="ARBA00001946"/>
    </source>
</evidence>
<keyword evidence="9" id="KW-0413">Isomerase</keyword>
<comment type="similarity">
    <text evidence="4">Belongs to the phosphohexose mutase family.</text>
</comment>
<dbReference type="InterPro" id="IPR005846">
    <property type="entry name" value="A-D-PHexomutase_a/b/a-III"/>
</dbReference>
<dbReference type="Pfam" id="PF02879">
    <property type="entry name" value="PGM_PMM_II"/>
    <property type="match status" value="1"/>
</dbReference>
<feature type="domain" description="Alpha-D-phosphohexomutase alpha/beta/alpha" evidence="11">
    <location>
        <begin position="87"/>
        <end position="170"/>
    </location>
</feature>
<comment type="cofactor">
    <cofactor evidence="2">
        <name>Mg(2+)</name>
        <dbReference type="ChEBI" id="CHEBI:18420"/>
    </cofactor>
</comment>
<dbReference type="InterPro" id="IPR005844">
    <property type="entry name" value="A-D-PHexomutase_a/b/a-I"/>
</dbReference>
<dbReference type="SUPFAM" id="SSF55957">
    <property type="entry name" value="Phosphoglucomutase, C-terminal domain"/>
    <property type="match status" value="1"/>
</dbReference>
<dbReference type="Gene3D" id="3.30.310.50">
    <property type="entry name" value="Alpha-D-phosphohexomutase, C-terminal domain"/>
    <property type="match status" value="1"/>
</dbReference>
<evidence type="ECO:0000256" key="3">
    <source>
        <dbReference type="ARBA" id="ARBA00004699"/>
    </source>
</evidence>
<feature type="domain" description="Alpha-D-phosphohexomutase alpha/beta/alpha" evidence="13">
    <location>
        <begin position="345"/>
        <end position="453"/>
    </location>
</feature>
<dbReference type="EC" id="5.4.2.8" evidence="5"/>
<evidence type="ECO:0000259" key="11">
    <source>
        <dbReference type="Pfam" id="PF02878"/>
    </source>
</evidence>
<keyword evidence="8" id="KW-0460">Magnesium</keyword>
<comment type="caution">
    <text evidence="14">The sequence shown here is derived from an EMBL/GenBank/DDBJ whole genome shotgun (WGS) entry which is preliminary data.</text>
</comment>
<dbReference type="Pfam" id="PF02880">
    <property type="entry name" value="PGM_PMM_III"/>
    <property type="match status" value="1"/>
</dbReference>
<name>A0ABQ3GT47_9GAMM</name>
<protein>
    <recommendedName>
        <fullName evidence="5">phosphomannomutase</fullName>
        <ecNumber evidence="5">5.4.2.8</ecNumber>
    </recommendedName>
</protein>
<feature type="compositionally biased region" description="Low complexity" evidence="10">
    <location>
        <begin position="50"/>
        <end position="76"/>
    </location>
</feature>
<evidence type="ECO:0000256" key="9">
    <source>
        <dbReference type="ARBA" id="ARBA00023235"/>
    </source>
</evidence>
<feature type="region of interest" description="Disordered" evidence="10">
    <location>
        <begin position="46"/>
        <end position="84"/>
    </location>
</feature>
<dbReference type="Gene3D" id="3.40.120.10">
    <property type="entry name" value="Alpha-D-Glucose-1,6-Bisphosphate, subunit A, domain 3"/>
    <property type="match status" value="3"/>
</dbReference>
<sequence>MPFFATQQSLFRAYDIRGDEQYFTPDFIQALGAAFVRLYKNHNAKQRSKPISNSPISSSPISSSPITSSPITNSPIANSNVKPHHKPKETTVIIGYDVRCGSDSMAQSLASILQKQGLQVINLGLITTPMMAFWTEQYAGHGIMVTASHSAKGILGLKWLVGNTSPSAKDIQMLYQDLIAFDSNQHHNQIDSNSDSLKLPSASQSNDKQATSMLSVIGLPTDTVATPYIDAIAEVFVSIYPEQNLSASNKRTFKKLDLTIVIDCMHGATSRIALPLFTTFCQRVIIINDTPDGNFPMGNPDPTEPNRLAELQQNVIVNTADIGLAFDGDGDRLMIVDNSGKIVMPDHLLYLLASVAISERPETWQTHTASPQVLFDIKCSHHLPILLSDLGATPILSKTGSSLMRQQLQADDSQILFAGELSGHFIFNDGYFTAHDDAMYAGLRLLHWLAYTATHRDKSSAAVGLWGEPIEQSRPIRLTDITHQLPMLVSTADHYLPLPSRAPLQCPIVQQLAEFCCYLQCLVAAPSDDLDSALTAAYVSSQCTCVSSSVKHTTLAQAKQLLPSGTQLTCIDGVRLDFAHGFGVLRQSNTSHHLTVRFAGDSLTDLKDIQARFVALCRPFDKNLAEQIAALLSE</sequence>